<name>A0ABS3DLK6_9BACT</name>
<keyword evidence="3" id="KW-1185">Reference proteome</keyword>
<accession>A0ABS3DLK6</accession>
<reference evidence="2 3" key="1">
    <citation type="submission" date="2021-02" db="EMBL/GenBank/DDBJ databases">
        <title>De Novo genome assembly of isolated myxobacteria.</title>
        <authorList>
            <person name="Stevens D.C."/>
        </authorList>
    </citation>
    <scope>NUCLEOTIDE SEQUENCE [LARGE SCALE GENOMIC DNA]</scope>
    <source>
        <strain evidence="2 3">ATCC 29039</strain>
    </source>
</reference>
<proteinExistence type="predicted"/>
<dbReference type="Proteomes" id="UP000664052">
    <property type="component" value="Unassembled WGS sequence"/>
</dbReference>
<keyword evidence="1" id="KW-0732">Signal</keyword>
<dbReference type="RefSeq" id="WP_207056715.1">
    <property type="nucleotide sequence ID" value="NZ_JAFIMU010000010.1"/>
</dbReference>
<comment type="caution">
    <text evidence="2">The sequence shown here is derived from an EMBL/GenBank/DDBJ whole genome shotgun (WGS) entry which is preliminary data.</text>
</comment>
<feature type="signal peptide" evidence="1">
    <location>
        <begin position="1"/>
        <end position="21"/>
    </location>
</feature>
<feature type="chain" id="PRO_5045048649" evidence="1">
    <location>
        <begin position="22"/>
        <end position="87"/>
    </location>
</feature>
<gene>
    <name evidence="2" type="ORF">JYK02_32130</name>
</gene>
<dbReference type="EMBL" id="JAFIMU010000010">
    <property type="protein sequence ID" value="MBN8232175.1"/>
    <property type="molecule type" value="Genomic_DNA"/>
</dbReference>
<evidence type="ECO:0000313" key="2">
    <source>
        <dbReference type="EMBL" id="MBN8232175.1"/>
    </source>
</evidence>
<evidence type="ECO:0000313" key="3">
    <source>
        <dbReference type="Proteomes" id="UP000664052"/>
    </source>
</evidence>
<organism evidence="2 3">
    <name type="scientific">Corallococcus macrosporus</name>
    <dbReference type="NCBI Taxonomy" id="35"/>
    <lineage>
        <taxon>Bacteria</taxon>
        <taxon>Pseudomonadati</taxon>
        <taxon>Myxococcota</taxon>
        <taxon>Myxococcia</taxon>
        <taxon>Myxococcales</taxon>
        <taxon>Cystobacterineae</taxon>
        <taxon>Myxococcaceae</taxon>
        <taxon>Corallococcus</taxon>
    </lineage>
</organism>
<protein>
    <submittedName>
        <fullName evidence="2">Uncharacterized protein</fullName>
    </submittedName>
</protein>
<evidence type="ECO:0000256" key="1">
    <source>
        <dbReference type="SAM" id="SignalP"/>
    </source>
</evidence>
<sequence>MKQFLSATLPSMFAASLLSLACGGPLEEAPDAAETQAFQAEGQALTTLSVGISSTIGKPNQVTLTVTDSLGATASAQRNFQCTTIAP</sequence>
<dbReference type="PROSITE" id="PS51257">
    <property type="entry name" value="PROKAR_LIPOPROTEIN"/>
    <property type="match status" value="1"/>
</dbReference>